<dbReference type="EMBL" id="JAWDGP010004953">
    <property type="protein sequence ID" value="KAK3760775.1"/>
    <property type="molecule type" value="Genomic_DNA"/>
</dbReference>
<name>A0AAE0Z157_9GAST</name>
<accession>A0AAE0Z157</accession>
<sequence length="346" mass="39495">MAASIPFRATMSYSKLFTQLAHLKVRWRGFASSSKVLCASSEETASPSYGNTTERDPFPIFVDNEVQDLLSKITGFDILKVAGPHKRHLEKPKYRLLTDAELKGEMAAARDRLSKRLQIPPYMNPRKPNVTPLAVDPDLAHFDTSNYVFTDVTFGIKDRDRTVVVRETDGTLRIAPWDVRDRMNQIYNPREGKEYLKPQMFDEKNLERMIWEKKYVYILDRACCQFEPDDPDFIRTTHRVYKAVDSAGDHDDLRSTRHFGSLAFYLVWYKMADSLLLDMLKRDFASDAADLVKLYSIVHPQSACTTSLKQLSSDSNLAAVVQVYIDTTSTLSSELQLALQALEDAD</sequence>
<dbReference type="AlphaFoldDB" id="A0AAE0Z157"/>
<proteinExistence type="predicted"/>
<dbReference type="InterPro" id="IPR019374">
    <property type="entry name" value="Ribosomal_mS22"/>
</dbReference>
<evidence type="ECO:0000313" key="1">
    <source>
        <dbReference type="EMBL" id="KAK3760775.1"/>
    </source>
</evidence>
<protein>
    <recommendedName>
        <fullName evidence="3">28S ribosomal protein S22, mitochondrial</fullName>
    </recommendedName>
</protein>
<keyword evidence="2" id="KW-1185">Reference proteome</keyword>
<dbReference type="GO" id="GO:0005763">
    <property type="term" value="C:mitochondrial small ribosomal subunit"/>
    <property type="evidence" value="ECO:0007669"/>
    <property type="project" value="TreeGrafter"/>
</dbReference>
<comment type="caution">
    <text evidence="1">The sequence shown here is derived from an EMBL/GenBank/DDBJ whole genome shotgun (WGS) entry which is preliminary data.</text>
</comment>
<dbReference type="GO" id="GO:0003735">
    <property type="term" value="F:structural constituent of ribosome"/>
    <property type="evidence" value="ECO:0007669"/>
    <property type="project" value="TreeGrafter"/>
</dbReference>
<reference evidence="1" key="1">
    <citation type="journal article" date="2023" name="G3 (Bethesda)">
        <title>A reference genome for the long-term kleptoplast-retaining sea slug Elysia crispata morphotype clarki.</title>
        <authorList>
            <person name="Eastman K.E."/>
            <person name="Pendleton A.L."/>
            <person name="Shaikh M.A."/>
            <person name="Suttiyut T."/>
            <person name="Ogas R."/>
            <person name="Tomko P."/>
            <person name="Gavelis G."/>
            <person name="Widhalm J.R."/>
            <person name="Wisecaver J.H."/>
        </authorList>
    </citation>
    <scope>NUCLEOTIDE SEQUENCE</scope>
    <source>
        <strain evidence="1">ECLA1</strain>
    </source>
</reference>
<evidence type="ECO:0008006" key="3">
    <source>
        <dbReference type="Google" id="ProtNLM"/>
    </source>
</evidence>
<evidence type="ECO:0000313" key="2">
    <source>
        <dbReference type="Proteomes" id="UP001283361"/>
    </source>
</evidence>
<dbReference type="PANTHER" id="PTHR13071:SF4">
    <property type="entry name" value="SMALL RIBOSOMAL SUBUNIT PROTEIN MS22"/>
    <property type="match status" value="1"/>
</dbReference>
<gene>
    <name evidence="1" type="ORF">RRG08_056184</name>
</gene>
<dbReference type="PANTHER" id="PTHR13071">
    <property type="entry name" value="MITOCHONDRIAL 28S RIBOSOMAL PROTEIN S22"/>
    <property type="match status" value="1"/>
</dbReference>
<organism evidence="1 2">
    <name type="scientific">Elysia crispata</name>
    <name type="common">lettuce slug</name>
    <dbReference type="NCBI Taxonomy" id="231223"/>
    <lineage>
        <taxon>Eukaryota</taxon>
        <taxon>Metazoa</taxon>
        <taxon>Spiralia</taxon>
        <taxon>Lophotrochozoa</taxon>
        <taxon>Mollusca</taxon>
        <taxon>Gastropoda</taxon>
        <taxon>Heterobranchia</taxon>
        <taxon>Euthyneura</taxon>
        <taxon>Panpulmonata</taxon>
        <taxon>Sacoglossa</taxon>
        <taxon>Placobranchoidea</taxon>
        <taxon>Plakobranchidae</taxon>
        <taxon>Elysia</taxon>
    </lineage>
</organism>
<dbReference type="Pfam" id="PF10245">
    <property type="entry name" value="MRP-S22"/>
    <property type="match status" value="1"/>
</dbReference>
<dbReference type="Proteomes" id="UP001283361">
    <property type="component" value="Unassembled WGS sequence"/>
</dbReference>